<dbReference type="Pfam" id="PF07478">
    <property type="entry name" value="Dala_Dala_lig_C"/>
    <property type="match status" value="1"/>
</dbReference>
<dbReference type="Proteomes" id="UP000003477">
    <property type="component" value="Unassembled WGS sequence"/>
</dbReference>
<dbReference type="PANTHER" id="PTHR23132">
    <property type="entry name" value="D-ALANINE--D-ALANINE LIGASE"/>
    <property type="match status" value="1"/>
</dbReference>
<dbReference type="Gene3D" id="3.30.470.20">
    <property type="entry name" value="ATP-grasp fold, B domain"/>
    <property type="match status" value="1"/>
</dbReference>
<keyword evidence="3" id="KW-0547">Nucleotide-binding</keyword>
<dbReference type="AlphaFoldDB" id="G5J677"/>
<keyword evidence="3" id="KW-0067">ATP-binding</keyword>
<comment type="similarity">
    <text evidence="1">Belongs to the D-alanine--D-alanine ligase family.</text>
</comment>
<feature type="domain" description="ATP-grasp" evidence="4">
    <location>
        <begin position="128"/>
        <end position="336"/>
    </location>
</feature>
<dbReference type="SUPFAM" id="SSF56059">
    <property type="entry name" value="Glutathione synthetase ATP-binding domain-like"/>
    <property type="match status" value="1"/>
</dbReference>
<evidence type="ECO:0000313" key="6">
    <source>
        <dbReference type="Proteomes" id="UP000003477"/>
    </source>
</evidence>
<dbReference type="Gene3D" id="3.40.50.20">
    <property type="match status" value="1"/>
</dbReference>
<dbReference type="InterPro" id="IPR013815">
    <property type="entry name" value="ATP_grasp_subdomain_1"/>
</dbReference>
<evidence type="ECO:0000256" key="2">
    <source>
        <dbReference type="ARBA" id="ARBA00022598"/>
    </source>
</evidence>
<dbReference type="GO" id="GO:0008716">
    <property type="term" value="F:D-alanine-D-alanine ligase activity"/>
    <property type="evidence" value="ECO:0007669"/>
    <property type="project" value="InterPro"/>
</dbReference>
<evidence type="ECO:0000256" key="3">
    <source>
        <dbReference type="PROSITE-ProRule" id="PRU00409"/>
    </source>
</evidence>
<evidence type="ECO:0000313" key="5">
    <source>
        <dbReference type="EMBL" id="EHJ12296.1"/>
    </source>
</evidence>
<comment type="caution">
    <text evidence="5">The sequence shown here is derived from an EMBL/GenBank/DDBJ whole genome shotgun (WGS) entry which is preliminary data.</text>
</comment>
<sequence>MSIFHILHLVGSAENEFYCDLSRLYGKECVEATANPSHYRFSIAYVTPDRLWRFPTSLSREDINAATPLSLSQAIQWITEQNIDLVLPQMFCLPGMTQYRALFDLLKIPYLGNKAELMALTAHKAKAKAIVRATGVKVPYGELLRNSDTPNLRPPVVIKPANADNSLGITLVRTMDEYQAGLEKAFQYADEVLVEEYIELGREVRCGTIVKDGELISLPLEEYAVNQENNPIRNYEDKLKRDDTGELTYAAKDKKKAWIVDIKDPATRRVQEIAKQCHQALGCRHYSLFDFRIDPQGQPWFLEAGLYCSFSPKSVISMMAQAKGISLDELLEIVIKEAMI</sequence>
<dbReference type="InterPro" id="IPR011095">
    <property type="entry name" value="Dala_Dala_lig_C"/>
</dbReference>
<dbReference type="GeneID" id="88766589"/>
<evidence type="ECO:0000256" key="1">
    <source>
        <dbReference type="ARBA" id="ARBA00010871"/>
    </source>
</evidence>
<proteinExistence type="inferred from homology"/>
<dbReference type="RefSeq" id="WP_007304321.1">
    <property type="nucleotide sequence ID" value="NZ_AESD01000446.1"/>
</dbReference>
<dbReference type="PROSITE" id="PS50975">
    <property type="entry name" value="ATP_GRASP"/>
    <property type="match status" value="1"/>
</dbReference>
<name>G5J677_CROWT</name>
<dbReference type="Gene3D" id="3.30.1490.20">
    <property type="entry name" value="ATP-grasp fold, A domain"/>
    <property type="match status" value="1"/>
</dbReference>
<dbReference type="EMBL" id="AESD01000446">
    <property type="protein sequence ID" value="EHJ12296.1"/>
    <property type="molecule type" value="Genomic_DNA"/>
</dbReference>
<dbReference type="GO" id="GO:0005524">
    <property type="term" value="F:ATP binding"/>
    <property type="evidence" value="ECO:0007669"/>
    <property type="project" value="UniProtKB-UniRule"/>
</dbReference>
<dbReference type="InterPro" id="IPR011761">
    <property type="entry name" value="ATP-grasp"/>
</dbReference>
<reference evidence="5 6" key="1">
    <citation type="journal article" date="2011" name="Front. Microbiol.">
        <title>Two Strains of Crocosphaera watsonii with Highly Conserved Genomes are Distinguished by Strain-Specific Features.</title>
        <authorList>
            <person name="Bench S.R."/>
            <person name="Ilikchyan I.N."/>
            <person name="Tripp H.J."/>
            <person name="Zehr J.P."/>
        </authorList>
    </citation>
    <scope>NUCLEOTIDE SEQUENCE [LARGE SCALE GENOMIC DNA]</scope>
    <source>
        <strain evidence="5 6">WH 0003</strain>
    </source>
</reference>
<protein>
    <submittedName>
        <fullName evidence="5">D-alanine--D-alanine ligase</fullName>
    </submittedName>
</protein>
<dbReference type="PANTHER" id="PTHR23132:SF23">
    <property type="entry name" value="D-ALANINE--D-ALANINE LIGASE B"/>
    <property type="match status" value="1"/>
</dbReference>
<dbReference type="PATRIC" id="fig|423471.3.peg.2798"/>
<accession>G5J677</accession>
<organism evidence="5 6">
    <name type="scientific">Crocosphaera watsonii WH 0003</name>
    <dbReference type="NCBI Taxonomy" id="423471"/>
    <lineage>
        <taxon>Bacteria</taxon>
        <taxon>Bacillati</taxon>
        <taxon>Cyanobacteriota</taxon>
        <taxon>Cyanophyceae</taxon>
        <taxon>Oscillatoriophycideae</taxon>
        <taxon>Chroococcales</taxon>
        <taxon>Aphanothecaceae</taxon>
        <taxon>Crocosphaera</taxon>
    </lineage>
</organism>
<evidence type="ECO:0000259" key="4">
    <source>
        <dbReference type="PROSITE" id="PS50975"/>
    </source>
</evidence>
<dbReference type="GO" id="GO:0046872">
    <property type="term" value="F:metal ion binding"/>
    <property type="evidence" value="ECO:0007669"/>
    <property type="project" value="InterPro"/>
</dbReference>
<keyword evidence="2 5" id="KW-0436">Ligase</keyword>
<gene>
    <name evidence="5" type="ORF">CWATWH0003_2980</name>
</gene>